<dbReference type="AlphaFoldDB" id="A0A9W9UXC6"/>
<dbReference type="EMBL" id="JAPZBR010000002">
    <property type="protein sequence ID" value="KAJ5361058.1"/>
    <property type="molecule type" value="Genomic_DNA"/>
</dbReference>
<accession>A0A9W9UXC6</accession>
<sequence length="315" mass="35292">MSKSSTQSVQDYSNAVEALRSNARELKVLDAEFAAAVMCLFLAEVMLPDSRFGLAMHINGVAQLFQASGPSMFKSGALQSLFVGFRPLFMVQSVQSRKSAFMASKDWIDIPFSASPPSLMQQLINVTLVLPSLLERVDNLAEPSNALQNSEVSDLWQSFLNLDSRLEDWEKSLHEQSMWSQPLDSDSRPPLLGADIWFTDITMANFYMHIWAFQIICILELSHLASVHTSTSWTLPKGSKTIQAASRKICLSMNYLLQDEMKLFGPASAMLPLQTAYKVFSEDECKYTCELKYLEEIVNCLVKKGLKSTPDIVYA</sequence>
<name>A0A9W9UXC6_PENBR</name>
<dbReference type="InterPro" id="IPR053178">
    <property type="entry name" value="Osmoadaptation_assoc"/>
</dbReference>
<dbReference type="PANTHER" id="PTHR38111">
    <property type="entry name" value="ZN(2)-C6 FUNGAL-TYPE DOMAIN-CONTAINING PROTEIN-RELATED"/>
    <property type="match status" value="1"/>
</dbReference>
<gene>
    <name evidence="1" type="ORF">N7541_001902</name>
</gene>
<reference evidence="1" key="2">
    <citation type="journal article" date="2023" name="IMA Fungus">
        <title>Comparative genomic study of the Penicillium genus elucidates a diverse pangenome and 15 lateral gene transfer events.</title>
        <authorList>
            <person name="Petersen C."/>
            <person name="Sorensen T."/>
            <person name="Nielsen M.R."/>
            <person name="Sondergaard T.E."/>
            <person name="Sorensen J.L."/>
            <person name="Fitzpatrick D.A."/>
            <person name="Frisvad J.C."/>
            <person name="Nielsen K.L."/>
        </authorList>
    </citation>
    <scope>NUCLEOTIDE SEQUENCE</scope>
    <source>
        <strain evidence="1">IBT 35675</strain>
    </source>
</reference>
<comment type="caution">
    <text evidence="1">The sequence shown here is derived from an EMBL/GenBank/DDBJ whole genome shotgun (WGS) entry which is preliminary data.</text>
</comment>
<proteinExistence type="predicted"/>
<evidence type="ECO:0000313" key="2">
    <source>
        <dbReference type="Proteomes" id="UP001148299"/>
    </source>
</evidence>
<protein>
    <submittedName>
        <fullName evidence="1">Uncharacterized protein</fullName>
    </submittedName>
</protein>
<dbReference type="PANTHER" id="PTHR38111:SF9">
    <property type="entry name" value="ZN(2)-C6 FUNGAL-TYPE DOMAIN-CONTAINING PROTEIN"/>
    <property type="match status" value="1"/>
</dbReference>
<evidence type="ECO:0000313" key="1">
    <source>
        <dbReference type="EMBL" id="KAJ5361058.1"/>
    </source>
</evidence>
<keyword evidence="2" id="KW-1185">Reference proteome</keyword>
<organism evidence="1 2">
    <name type="scientific">Penicillium brevicompactum</name>
    <dbReference type="NCBI Taxonomy" id="5074"/>
    <lineage>
        <taxon>Eukaryota</taxon>
        <taxon>Fungi</taxon>
        <taxon>Dikarya</taxon>
        <taxon>Ascomycota</taxon>
        <taxon>Pezizomycotina</taxon>
        <taxon>Eurotiomycetes</taxon>
        <taxon>Eurotiomycetidae</taxon>
        <taxon>Eurotiales</taxon>
        <taxon>Aspergillaceae</taxon>
        <taxon>Penicillium</taxon>
    </lineage>
</organism>
<dbReference type="Proteomes" id="UP001148299">
    <property type="component" value="Unassembled WGS sequence"/>
</dbReference>
<reference evidence="1" key="1">
    <citation type="submission" date="2022-12" db="EMBL/GenBank/DDBJ databases">
        <authorList>
            <person name="Petersen C."/>
        </authorList>
    </citation>
    <scope>NUCLEOTIDE SEQUENCE</scope>
    <source>
        <strain evidence="1">IBT 35675</strain>
    </source>
</reference>